<dbReference type="InterPro" id="IPR006518">
    <property type="entry name" value="Trypano_RHS"/>
</dbReference>
<evidence type="ECO:0000313" key="3">
    <source>
        <dbReference type="EMBL" id="CCD19319.1"/>
    </source>
</evidence>
<feature type="domain" description="Retrotransposon hot spot protein N-terminal" evidence="1">
    <location>
        <begin position="202"/>
        <end position="319"/>
    </location>
</feature>
<dbReference type="NCBIfam" id="TIGR01631">
    <property type="entry name" value="Trypano_RHS"/>
    <property type="match status" value="1"/>
</dbReference>
<dbReference type="InterPro" id="IPR046835">
    <property type="entry name" value="RHS_N"/>
</dbReference>
<protein>
    <submittedName>
        <fullName evidence="3">Uncharacterized protein</fullName>
    </submittedName>
</protein>
<dbReference type="EMBL" id="CAEX01003158">
    <property type="protein sequence ID" value="CCD19319.1"/>
    <property type="molecule type" value="Genomic_DNA"/>
</dbReference>
<reference evidence="3 4" key="1">
    <citation type="journal article" date="2012" name="Proc. Natl. Acad. Sci. U.S.A.">
        <title>Antigenic diversity is generated by distinct evolutionary mechanisms in African trypanosome species.</title>
        <authorList>
            <person name="Jackson A.P."/>
            <person name="Berry A."/>
            <person name="Aslett M."/>
            <person name="Allison H.C."/>
            <person name="Burton P."/>
            <person name="Vavrova-Anderson J."/>
            <person name="Brown R."/>
            <person name="Browne H."/>
            <person name="Corton N."/>
            <person name="Hauser H."/>
            <person name="Gamble J."/>
            <person name="Gilderthorp R."/>
            <person name="Marcello L."/>
            <person name="McQuillan J."/>
            <person name="Otto T.D."/>
            <person name="Quail M.A."/>
            <person name="Sanders M.J."/>
            <person name="van Tonder A."/>
            <person name="Ginger M.L."/>
            <person name="Field M.C."/>
            <person name="Barry J.D."/>
            <person name="Hertz-Fowler C."/>
            <person name="Berriman M."/>
        </authorList>
    </citation>
    <scope>NUCLEOTIDE SEQUENCE</scope>
    <source>
        <strain evidence="3 4">Y486</strain>
    </source>
</reference>
<evidence type="ECO:0000259" key="2">
    <source>
        <dbReference type="Pfam" id="PF24466"/>
    </source>
</evidence>
<accession>F9WP45</accession>
<dbReference type="Pfam" id="PF24466">
    <property type="entry name" value="DUF7578"/>
    <property type="match status" value="1"/>
</dbReference>
<dbReference type="InterPro" id="IPR056000">
    <property type="entry name" value="DUF7578"/>
</dbReference>
<organism evidence="3 4">
    <name type="scientific">Trypanosoma vivax (strain Y486)</name>
    <dbReference type="NCBI Taxonomy" id="1055687"/>
    <lineage>
        <taxon>Eukaryota</taxon>
        <taxon>Discoba</taxon>
        <taxon>Euglenozoa</taxon>
        <taxon>Kinetoplastea</taxon>
        <taxon>Metakinetoplastina</taxon>
        <taxon>Trypanosomatida</taxon>
        <taxon>Trypanosomatidae</taxon>
        <taxon>Trypanosoma</taxon>
        <taxon>Duttonella</taxon>
    </lineage>
</organism>
<dbReference type="Pfam" id="PF20445">
    <property type="entry name" value="RHS_N"/>
    <property type="match status" value="1"/>
</dbReference>
<dbReference type="AlphaFoldDB" id="F9WP45"/>
<evidence type="ECO:0000259" key="1">
    <source>
        <dbReference type="Pfam" id="PF20445"/>
    </source>
</evidence>
<proteinExistence type="predicted"/>
<evidence type="ECO:0000313" key="4">
    <source>
        <dbReference type="Proteomes" id="UP000009027"/>
    </source>
</evidence>
<name>F9WP45_TRYVY</name>
<keyword evidence="4" id="KW-1185">Reference proteome</keyword>
<gene>
    <name evidence="3" type="ORF">TvY486_0001970</name>
</gene>
<dbReference type="Proteomes" id="UP000009027">
    <property type="component" value="Unassembled WGS sequence"/>
</dbReference>
<feature type="domain" description="DUF7578" evidence="2">
    <location>
        <begin position="84"/>
        <end position="125"/>
    </location>
</feature>
<sequence>MLSVFRHSLRFAGVRHARVSAHVRDNQLRVYHRTLPFLCRAASGSTGWTLNSDVADALLRGARPPDNVLLLSECLERVGSDERVANGNVRMDVVIQEPEFYIPDEHTRRRILSLPECQTYALVYRAVPLLRGKGITSVRRWGGADENADAKRAVRDELADERLWNTVYGLLDIAFNAAKDAEARGKVVKSESEAAKVIPGAFESVVNARWSHVLSGVADKPLGMCVADARPTSVWSDAEIDVTPAPEPGENVDDARGDGLELLVLTSAMGWPFTLFGTDATANDTPFQMMDDTDVVVRKESVRVWNIVRADLDAWLVRKERPPTPFVLVG</sequence>
<dbReference type="VEuPathDB" id="TriTrypDB:TvY486_0001970"/>